<reference evidence="2 3" key="1">
    <citation type="submission" date="2015-03" db="EMBL/GenBank/DDBJ databases">
        <title>Luteipulveratus halotolerans sp. nov., a novel actinobacterium (Dermacoccaceae) from Sarawak, Malaysia.</title>
        <authorList>
            <person name="Juboi H."/>
            <person name="Basik A."/>
            <person name="Shamsul S.S."/>
            <person name="Arnold P."/>
            <person name="Schmitt E.K."/>
            <person name="Sanglier J.-J."/>
            <person name="Yeo T."/>
        </authorList>
    </citation>
    <scope>NUCLEOTIDE SEQUENCE [LARGE SCALE GENOMIC DNA]</scope>
    <source>
        <strain evidence="2 3">MN07-A0370</strain>
    </source>
</reference>
<evidence type="ECO:0000313" key="2">
    <source>
        <dbReference type="EMBL" id="AKU18626.1"/>
    </source>
</evidence>
<dbReference type="AlphaFoldDB" id="A0A0K1JPI9"/>
<feature type="compositionally biased region" description="Polar residues" evidence="1">
    <location>
        <begin position="113"/>
        <end position="134"/>
    </location>
</feature>
<dbReference type="STRING" id="571913.VV02_04105"/>
<sequence>MVPTGLVGAADESVAGTADGAWPGDSSVTVADGSGVFGKNLSGLAFESPDVLWAVKNGPGTLYRLQQDGGTWAPDGEGHALHYSDGEGDPDAEGVVATADGLFAATERDNGNEDASSQKILRFDPTSSSDSLNATGEWDLTSDLPESDPNTGIEGITWVPDSYLVSHGFRDEHSGAAYDPSAYPNHGSGLYLVGLESNGGVYAYALDLAGSGYTRVATVDTGLPAVMELEFEPETGHLWSVCDDTCEGQSKVLDVNDQGAFAVTATYDRPGEMSNYNNEGFAIGPQSMCANGHKPVVWADDDNDDDHALRSGTLPCAAE</sequence>
<evidence type="ECO:0000313" key="3">
    <source>
        <dbReference type="Proteomes" id="UP000066480"/>
    </source>
</evidence>
<dbReference type="KEGG" id="lmoi:VV02_04105"/>
<dbReference type="Proteomes" id="UP000066480">
    <property type="component" value="Chromosome"/>
</dbReference>
<gene>
    <name evidence="2" type="ORF">VV02_04105</name>
</gene>
<organism evidence="2 3">
    <name type="scientific">Luteipulveratus mongoliensis</name>
    <dbReference type="NCBI Taxonomy" id="571913"/>
    <lineage>
        <taxon>Bacteria</taxon>
        <taxon>Bacillati</taxon>
        <taxon>Actinomycetota</taxon>
        <taxon>Actinomycetes</taxon>
        <taxon>Micrococcales</taxon>
        <taxon>Dermacoccaceae</taxon>
        <taxon>Luteipulveratus</taxon>
    </lineage>
</organism>
<accession>A0A0K1JPI9</accession>
<evidence type="ECO:0008006" key="4">
    <source>
        <dbReference type="Google" id="ProtNLM"/>
    </source>
</evidence>
<name>A0A0K1JPI9_9MICO</name>
<feature type="region of interest" description="Disordered" evidence="1">
    <location>
        <begin position="106"/>
        <end position="149"/>
    </location>
</feature>
<dbReference type="SUPFAM" id="SSF75011">
    <property type="entry name" value="3-carboxy-cis,cis-mucoante lactonizing enzyme"/>
    <property type="match status" value="1"/>
</dbReference>
<dbReference type="PATRIC" id="fig|571913.6.peg.841"/>
<proteinExistence type="predicted"/>
<keyword evidence="3" id="KW-1185">Reference proteome</keyword>
<evidence type="ECO:0000256" key="1">
    <source>
        <dbReference type="SAM" id="MobiDB-lite"/>
    </source>
</evidence>
<protein>
    <recommendedName>
        <fullName evidence="4">Phytase-like domain-containing protein</fullName>
    </recommendedName>
</protein>
<dbReference type="EMBL" id="CP011112">
    <property type="protein sequence ID" value="AKU18626.1"/>
    <property type="molecule type" value="Genomic_DNA"/>
</dbReference>